<sequence>MLHLKLSELTSDIFTNWLEANCYRPTTTSKAYRLVRAFLNWCEEHDNYENLLPSKSIKAKKVRQKVAPVEAKADCLTKQQLPLWFKEISKLQNKKLAAFYICTLITGCRKNELLTLKWRDINFKWKTARIIDKVEDSGRIIPITTYVEKLLLDLKRSSDSEFVFSSSNSETGHIINPYKSLNKVSEQLGIKLTPHGLRRSYETLAIWTKIDKGVLAQIAGHKPSALVDKHYTVRPMDMLREALQEYEDWILKTSVSTY</sequence>
<accession>A0AAX1MN80</accession>
<reference evidence="5" key="1">
    <citation type="submission" date="2020-07" db="EMBL/GenBank/DDBJ databases">
        <title>Acinetobacter junii strain YR7 chromosome and plasmid pNDM-YR7.</title>
        <authorList>
            <person name="Tang B."/>
        </authorList>
    </citation>
    <scope>NUCLEOTIDE SEQUENCE</scope>
    <source>
        <strain evidence="5">YR7</strain>
    </source>
</reference>
<dbReference type="GO" id="GO:0003677">
    <property type="term" value="F:DNA binding"/>
    <property type="evidence" value="ECO:0007669"/>
    <property type="project" value="InterPro"/>
</dbReference>
<gene>
    <name evidence="5" type="ORF">H2677_08990</name>
</gene>
<evidence type="ECO:0000313" key="6">
    <source>
        <dbReference type="Proteomes" id="UP000679388"/>
    </source>
</evidence>
<feature type="domain" description="Tyr recombinase" evidence="4">
    <location>
        <begin position="71"/>
        <end position="244"/>
    </location>
</feature>
<dbReference type="EMBL" id="CP059558">
    <property type="protein sequence ID" value="QUY38182.1"/>
    <property type="molecule type" value="Genomic_DNA"/>
</dbReference>
<name>A0AAX1MN80_ACIJU</name>
<dbReference type="PANTHER" id="PTHR30629:SF6">
    <property type="entry name" value="PROPHAGE INTEGRASE INTA-RELATED"/>
    <property type="match status" value="1"/>
</dbReference>
<dbReference type="InterPro" id="IPR013762">
    <property type="entry name" value="Integrase-like_cat_sf"/>
</dbReference>
<dbReference type="PROSITE" id="PS51898">
    <property type="entry name" value="TYR_RECOMBINASE"/>
    <property type="match status" value="1"/>
</dbReference>
<evidence type="ECO:0000256" key="2">
    <source>
        <dbReference type="ARBA" id="ARBA00022908"/>
    </source>
</evidence>
<dbReference type="GO" id="GO:0006310">
    <property type="term" value="P:DNA recombination"/>
    <property type="evidence" value="ECO:0007669"/>
    <property type="project" value="UniProtKB-KW"/>
</dbReference>
<protein>
    <submittedName>
        <fullName evidence="5">Tyrosine-type recombinase/integrase</fullName>
    </submittedName>
</protein>
<dbReference type="InterPro" id="IPR050808">
    <property type="entry name" value="Phage_Integrase"/>
</dbReference>
<evidence type="ECO:0000256" key="1">
    <source>
        <dbReference type="ARBA" id="ARBA00008857"/>
    </source>
</evidence>
<dbReference type="SUPFAM" id="SSF56349">
    <property type="entry name" value="DNA breaking-rejoining enzymes"/>
    <property type="match status" value="1"/>
</dbReference>
<dbReference type="InterPro" id="IPR011010">
    <property type="entry name" value="DNA_brk_join_enz"/>
</dbReference>
<proteinExistence type="inferred from homology"/>
<keyword evidence="3" id="KW-0233">DNA recombination</keyword>
<evidence type="ECO:0000313" key="5">
    <source>
        <dbReference type="EMBL" id="QUY38182.1"/>
    </source>
</evidence>
<keyword evidence="2" id="KW-0229">DNA integration</keyword>
<dbReference type="AlphaFoldDB" id="A0AAX1MN80"/>
<organism evidence="5 6">
    <name type="scientific">Acinetobacter junii</name>
    <dbReference type="NCBI Taxonomy" id="40215"/>
    <lineage>
        <taxon>Bacteria</taxon>
        <taxon>Pseudomonadati</taxon>
        <taxon>Pseudomonadota</taxon>
        <taxon>Gammaproteobacteria</taxon>
        <taxon>Moraxellales</taxon>
        <taxon>Moraxellaceae</taxon>
        <taxon>Acinetobacter</taxon>
    </lineage>
</organism>
<comment type="similarity">
    <text evidence="1">Belongs to the 'phage' integrase family.</text>
</comment>
<dbReference type="PANTHER" id="PTHR30629">
    <property type="entry name" value="PROPHAGE INTEGRASE"/>
    <property type="match status" value="1"/>
</dbReference>
<dbReference type="GO" id="GO:0015074">
    <property type="term" value="P:DNA integration"/>
    <property type="evidence" value="ECO:0007669"/>
    <property type="project" value="UniProtKB-KW"/>
</dbReference>
<dbReference type="InterPro" id="IPR002104">
    <property type="entry name" value="Integrase_catalytic"/>
</dbReference>
<dbReference type="Proteomes" id="UP000679388">
    <property type="component" value="Chromosome"/>
</dbReference>
<dbReference type="Gene3D" id="1.10.443.10">
    <property type="entry name" value="Intergrase catalytic core"/>
    <property type="match status" value="1"/>
</dbReference>
<evidence type="ECO:0000259" key="4">
    <source>
        <dbReference type="PROSITE" id="PS51898"/>
    </source>
</evidence>
<dbReference type="Pfam" id="PF00589">
    <property type="entry name" value="Phage_integrase"/>
    <property type="match status" value="1"/>
</dbReference>
<evidence type="ECO:0000256" key="3">
    <source>
        <dbReference type="ARBA" id="ARBA00023172"/>
    </source>
</evidence>